<proteinExistence type="predicted"/>
<comment type="caution">
    <text evidence="3">The sequence shown here is derived from an EMBL/GenBank/DDBJ whole genome shotgun (WGS) entry which is preliminary data.</text>
</comment>
<evidence type="ECO:0000259" key="2">
    <source>
        <dbReference type="Pfam" id="PF12697"/>
    </source>
</evidence>
<organism evidence="3 4">
    <name type="scientific">Heterodermia speciosa</name>
    <dbReference type="NCBI Taxonomy" id="116794"/>
    <lineage>
        <taxon>Eukaryota</taxon>
        <taxon>Fungi</taxon>
        <taxon>Dikarya</taxon>
        <taxon>Ascomycota</taxon>
        <taxon>Pezizomycotina</taxon>
        <taxon>Lecanoromycetes</taxon>
        <taxon>OSLEUM clade</taxon>
        <taxon>Lecanoromycetidae</taxon>
        <taxon>Caliciales</taxon>
        <taxon>Physciaceae</taxon>
        <taxon>Heterodermia</taxon>
    </lineage>
</organism>
<dbReference type="AlphaFoldDB" id="A0A8H3EPL2"/>
<sequence>MIAPTYNLVLVLCSLVTAVVAKRCADLTIPVRVHARNGVFRNSIPHSNLEVTQFALGITSATSNFTDSSLVGYATVKGEAFISAKFCAPESMPKQPVVQLLTHGIGFDKTYWDLPYDNFKNSYVDVAVDVHGYCTLAIDRFGIGNSTVANPLNIVQAPATLSTIYEITKMLRTGRLPFIPYRFSKIVHVGHSFGSALTYGLVAQHPAMSDGIILTGFSLDGTWVGTALAAFDLQLANLNQPARFGNASSGLTSQPNMKNLPDGYLTWADIGANEFVSPGQKFVLSVRTALTKGISLLKKDFFAPGDFDLSALEYSEAHKMPATMGEFLTLGGVPASAPDFKGPVLIITGNEDEIYCGGNCLAGASPQLPSVLAGAKKAFPHAGAFEAYVQPNTGHGMNFHRNTTGLYGVMLEFLEGRGLGVGR</sequence>
<reference evidence="3" key="1">
    <citation type="submission" date="2021-03" db="EMBL/GenBank/DDBJ databases">
        <authorList>
            <person name="Tagirdzhanova G."/>
        </authorList>
    </citation>
    <scope>NUCLEOTIDE SEQUENCE</scope>
</reference>
<name>A0A8H3EPL2_9LECA</name>
<protein>
    <recommendedName>
        <fullName evidence="2">AB hydrolase-1 domain-containing protein</fullName>
    </recommendedName>
</protein>
<dbReference type="Pfam" id="PF12697">
    <property type="entry name" value="Abhydrolase_6"/>
    <property type="match status" value="1"/>
</dbReference>
<dbReference type="OrthoDB" id="190201at2759"/>
<dbReference type="Gene3D" id="3.40.50.1820">
    <property type="entry name" value="alpha/beta hydrolase"/>
    <property type="match status" value="1"/>
</dbReference>
<accession>A0A8H3EPL2</accession>
<gene>
    <name evidence="3" type="ORF">HETSPECPRED_008805</name>
</gene>
<dbReference type="InterPro" id="IPR029058">
    <property type="entry name" value="AB_hydrolase_fold"/>
</dbReference>
<evidence type="ECO:0000313" key="3">
    <source>
        <dbReference type="EMBL" id="CAF9909044.1"/>
    </source>
</evidence>
<evidence type="ECO:0000256" key="1">
    <source>
        <dbReference type="SAM" id="SignalP"/>
    </source>
</evidence>
<dbReference type="EMBL" id="CAJPDS010000007">
    <property type="protein sequence ID" value="CAF9909044.1"/>
    <property type="molecule type" value="Genomic_DNA"/>
</dbReference>
<dbReference type="InterPro" id="IPR000073">
    <property type="entry name" value="AB_hydrolase_1"/>
</dbReference>
<feature type="domain" description="AB hydrolase-1" evidence="2">
    <location>
        <begin position="100"/>
        <end position="400"/>
    </location>
</feature>
<evidence type="ECO:0000313" key="4">
    <source>
        <dbReference type="Proteomes" id="UP000664521"/>
    </source>
</evidence>
<feature type="chain" id="PRO_5034400888" description="AB hydrolase-1 domain-containing protein" evidence="1">
    <location>
        <begin position="22"/>
        <end position="423"/>
    </location>
</feature>
<dbReference type="Proteomes" id="UP000664521">
    <property type="component" value="Unassembled WGS sequence"/>
</dbReference>
<keyword evidence="1" id="KW-0732">Signal</keyword>
<dbReference type="SUPFAM" id="SSF53474">
    <property type="entry name" value="alpha/beta-Hydrolases"/>
    <property type="match status" value="1"/>
</dbReference>
<feature type="signal peptide" evidence="1">
    <location>
        <begin position="1"/>
        <end position="21"/>
    </location>
</feature>
<keyword evidence="4" id="KW-1185">Reference proteome</keyword>